<dbReference type="PANTHER" id="PTHR30483">
    <property type="entry name" value="LEUCINE-SPECIFIC-BINDING PROTEIN"/>
    <property type="match status" value="1"/>
</dbReference>
<feature type="signal peptide" evidence="4">
    <location>
        <begin position="1"/>
        <end position="21"/>
    </location>
</feature>
<dbReference type="GO" id="GO:0006865">
    <property type="term" value="P:amino acid transport"/>
    <property type="evidence" value="ECO:0007669"/>
    <property type="project" value="UniProtKB-KW"/>
</dbReference>
<organism evidence="6 7">
    <name type="scientific">Bosea vaviloviae</name>
    <dbReference type="NCBI Taxonomy" id="1526658"/>
    <lineage>
        <taxon>Bacteria</taxon>
        <taxon>Pseudomonadati</taxon>
        <taxon>Pseudomonadota</taxon>
        <taxon>Alphaproteobacteria</taxon>
        <taxon>Hyphomicrobiales</taxon>
        <taxon>Boseaceae</taxon>
        <taxon>Bosea</taxon>
    </lineage>
</organism>
<keyword evidence="3" id="KW-0813">Transport</keyword>
<accession>A0A0N1F8U0</accession>
<gene>
    <name evidence="6" type="ORF">AE618_00280</name>
</gene>
<dbReference type="InterPro" id="IPR051010">
    <property type="entry name" value="BCAA_transport"/>
</dbReference>
<name>A0A0N1F8U0_9HYPH</name>
<evidence type="ECO:0000256" key="1">
    <source>
        <dbReference type="ARBA" id="ARBA00010062"/>
    </source>
</evidence>
<dbReference type="InterPro" id="IPR028082">
    <property type="entry name" value="Peripla_BP_I"/>
</dbReference>
<feature type="domain" description="Leucine-binding protein" evidence="5">
    <location>
        <begin position="24"/>
        <end position="369"/>
    </location>
</feature>
<dbReference type="RefSeq" id="WP_054207064.1">
    <property type="nucleotide sequence ID" value="NZ_LGSZ01000007.1"/>
</dbReference>
<dbReference type="Proteomes" id="UP000037822">
    <property type="component" value="Unassembled WGS sequence"/>
</dbReference>
<evidence type="ECO:0000313" key="6">
    <source>
        <dbReference type="EMBL" id="KPH83139.1"/>
    </source>
</evidence>
<keyword evidence="2 4" id="KW-0732">Signal</keyword>
<evidence type="ECO:0000259" key="5">
    <source>
        <dbReference type="Pfam" id="PF13458"/>
    </source>
</evidence>
<evidence type="ECO:0000256" key="4">
    <source>
        <dbReference type="SAM" id="SignalP"/>
    </source>
</evidence>
<evidence type="ECO:0000313" key="7">
    <source>
        <dbReference type="Proteomes" id="UP000037822"/>
    </source>
</evidence>
<dbReference type="Pfam" id="PF13458">
    <property type="entry name" value="Peripla_BP_6"/>
    <property type="match status" value="1"/>
</dbReference>
<keyword evidence="3" id="KW-0029">Amino-acid transport</keyword>
<keyword evidence="7" id="KW-1185">Reference proteome</keyword>
<sequence>MKQKSLLLACALLALQSQAFADASVKIGVLTDLSGPYADLSGRGSVLATQMAVEDFRKAHPDFKVEVVSADHQNKPDVGSALARKWFDQDGVDVVVDAASSAVALAVGQIIKDKNKVFLASGPASSDITGKACSPNTVQWTYDTYALSKGTGGALARSGGDKWFFITADYAFGHAMERDTSRFVEAAGGKVIGRVRAPINTADFSSFLLQAQASGANVIGLANAGADTINSVKQAAEFGLTATGTRLAGLLVFITDVHSLGIKAAQGLVVTEAFYWDLNDATRAFSKRFAERIGGRMPSQVHAGAYSATLHYLKALAALGSKDGVAANGVGIVEKMKELPTQDEAFGNGVIRKDGRKLHSMYLFEVKKSSESTGTWDLYKPIARIPAEEAFRPLAEGECPLVR</sequence>
<dbReference type="EMBL" id="LGSZ01000007">
    <property type="protein sequence ID" value="KPH83139.1"/>
    <property type="molecule type" value="Genomic_DNA"/>
</dbReference>
<comment type="caution">
    <text evidence="6">The sequence shown here is derived from an EMBL/GenBank/DDBJ whole genome shotgun (WGS) entry which is preliminary data.</text>
</comment>
<evidence type="ECO:0000256" key="2">
    <source>
        <dbReference type="ARBA" id="ARBA00022729"/>
    </source>
</evidence>
<reference evidence="6 7" key="1">
    <citation type="submission" date="2015-07" db="EMBL/GenBank/DDBJ databases">
        <title>Whole genome sequencing of Bosea vaviloviae isolated from cave pool.</title>
        <authorList>
            <person name="Tan N.E.H."/>
            <person name="Lee Y.P."/>
            <person name="Gan H.M."/>
            <person name="Barton H."/>
            <person name="Savka M.A."/>
        </authorList>
    </citation>
    <scope>NUCLEOTIDE SEQUENCE [LARGE SCALE GENOMIC DNA]</scope>
    <source>
        <strain evidence="6 7">SD260</strain>
    </source>
</reference>
<dbReference type="Gene3D" id="3.40.50.2300">
    <property type="match status" value="2"/>
</dbReference>
<dbReference type="InterPro" id="IPR028081">
    <property type="entry name" value="Leu-bd"/>
</dbReference>
<protein>
    <submittedName>
        <fullName evidence="6">ABC transporter permease</fullName>
    </submittedName>
</protein>
<evidence type="ECO:0000256" key="3">
    <source>
        <dbReference type="ARBA" id="ARBA00022970"/>
    </source>
</evidence>
<comment type="similarity">
    <text evidence="1">Belongs to the leucine-binding protein family.</text>
</comment>
<dbReference type="PATRIC" id="fig|1526658.3.peg.4343"/>
<dbReference type="PANTHER" id="PTHR30483:SF6">
    <property type="entry name" value="PERIPLASMIC BINDING PROTEIN OF ABC TRANSPORTER FOR NATURAL AMINO ACIDS"/>
    <property type="match status" value="1"/>
</dbReference>
<dbReference type="CDD" id="cd06327">
    <property type="entry name" value="PBP1_SBP-like"/>
    <property type="match status" value="1"/>
</dbReference>
<feature type="chain" id="PRO_5005871031" evidence="4">
    <location>
        <begin position="22"/>
        <end position="403"/>
    </location>
</feature>
<dbReference type="SUPFAM" id="SSF53822">
    <property type="entry name" value="Periplasmic binding protein-like I"/>
    <property type="match status" value="1"/>
</dbReference>
<proteinExistence type="inferred from homology"/>
<dbReference type="AlphaFoldDB" id="A0A0N1F8U0"/>
<dbReference type="OrthoDB" id="5794591at2"/>